<evidence type="ECO:0000313" key="9">
    <source>
        <dbReference type="EMBL" id="CAI2358829.1"/>
    </source>
</evidence>
<evidence type="ECO:0000256" key="6">
    <source>
        <dbReference type="PROSITE-ProRule" id="PRU00175"/>
    </source>
</evidence>
<protein>
    <recommendedName>
        <fullName evidence="8">RING-type domain-containing protein</fullName>
    </recommendedName>
</protein>
<feature type="compositionally biased region" description="Low complexity" evidence="7">
    <location>
        <begin position="27"/>
        <end position="40"/>
    </location>
</feature>
<dbReference type="InterPro" id="IPR001841">
    <property type="entry name" value="Znf_RING"/>
</dbReference>
<dbReference type="Gene3D" id="3.30.40.10">
    <property type="entry name" value="Zinc/RING finger domain, C3HC4 (zinc finger)"/>
    <property type="match status" value="1"/>
</dbReference>
<name>A0AAD1X2V2_EUPCR</name>
<accession>A0AAD1X2V2</accession>
<dbReference type="AlphaFoldDB" id="A0AAD1X2V2"/>
<dbReference type="InterPro" id="IPR039739">
    <property type="entry name" value="MAG2/RNF10"/>
</dbReference>
<evidence type="ECO:0000259" key="8">
    <source>
        <dbReference type="PROSITE" id="PS50089"/>
    </source>
</evidence>
<dbReference type="Proteomes" id="UP001295684">
    <property type="component" value="Unassembled WGS sequence"/>
</dbReference>
<evidence type="ECO:0000256" key="7">
    <source>
        <dbReference type="SAM" id="MobiDB-lite"/>
    </source>
</evidence>
<keyword evidence="5" id="KW-0862">Zinc</keyword>
<feature type="compositionally biased region" description="Basic residues" evidence="7">
    <location>
        <begin position="661"/>
        <end position="674"/>
    </location>
</feature>
<evidence type="ECO:0000256" key="3">
    <source>
        <dbReference type="ARBA" id="ARBA00022723"/>
    </source>
</evidence>
<feature type="compositionally biased region" description="Basic and acidic residues" evidence="7">
    <location>
        <begin position="14"/>
        <end position="23"/>
    </location>
</feature>
<dbReference type="Pfam" id="PF13445">
    <property type="entry name" value="zf-RING_UBOX"/>
    <property type="match status" value="1"/>
</dbReference>
<feature type="compositionally biased region" description="Acidic residues" evidence="7">
    <location>
        <begin position="595"/>
        <end position="611"/>
    </location>
</feature>
<reference evidence="9" key="1">
    <citation type="submission" date="2023-07" db="EMBL/GenBank/DDBJ databases">
        <authorList>
            <consortium name="AG Swart"/>
            <person name="Singh M."/>
            <person name="Singh A."/>
            <person name="Seah K."/>
            <person name="Emmerich C."/>
        </authorList>
    </citation>
    <scope>NUCLEOTIDE SEQUENCE</scope>
    <source>
        <strain evidence="9">DP1</strain>
    </source>
</reference>
<feature type="compositionally biased region" description="Basic residues" evidence="7">
    <location>
        <begin position="67"/>
        <end position="79"/>
    </location>
</feature>
<keyword evidence="3" id="KW-0479">Metal-binding</keyword>
<evidence type="ECO:0000256" key="1">
    <source>
        <dbReference type="ARBA" id="ARBA00004496"/>
    </source>
</evidence>
<feature type="compositionally biased region" description="Basic residues" evidence="7">
    <location>
        <begin position="701"/>
        <end position="713"/>
    </location>
</feature>
<dbReference type="InterPro" id="IPR017907">
    <property type="entry name" value="Znf_RING_CS"/>
</dbReference>
<comment type="caution">
    <text evidence="9">The sequence shown here is derived from an EMBL/GenBank/DDBJ whole genome shotgun (WGS) entry which is preliminary data.</text>
</comment>
<dbReference type="InterPro" id="IPR013083">
    <property type="entry name" value="Znf_RING/FYVE/PHD"/>
</dbReference>
<dbReference type="GO" id="GO:0045944">
    <property type="term" value="P:positive regulation of transcription by RNA polymerase II"/>
    <property type="evidence" value="ECO:0007669"/>
    <property type="project" value="TreeGrafter"/>
</dbReference>
<feature type="compositionally biased region" description="Polar residues" evidence="7">
    <location>
        <begin position="1"/>
        <end position="12"/>
    </location>
</feature>
<dbReference type="SMART" id="SM00184">
    <property type="entry name" value="RING"/>
    <property type="match status" value="1"/>
</dbReference>
<feature type="domain" description="RING-type" evidence="8">
    <location>
        <begin position="184"/>
        <end position="231"/>
    </location>
</feature>
<feature type="region of interest" description="Disordered" evidence="7">
    <location>
        <begin position="588"/>
        <end position="713"/>
    </location>
</feature>
<dbReference type="InterPro" id="IPR027370">
    <property type="entry name" value="Znf-RING_euk"/>
</dbReference>
<comment type="subcellular location">
    <subcellularLocation>
        <location evidence="1">Cytoplasm</location>
    </subcellularLocation>
</comment>
<sequence length="713" mass="83405">MQASSGPLNTSAKPHPDEERKDTYLPASRSSTAAAPANSSQEEAKIASQMKISQHDSLRKIESFGGKKGKGGRKKGKKGIKWEKADNTTEMLGFESQNASPFELDSGYNINELDLMHFTDRPVKRRAGKNVKFSSSQHIQANHRFILKPTKDQDYFFATYDPDYKVEWEEIFMVLAKRNADYLCPICREEKMVVPVISQCGHIFCYPCILQYFLHATESEGEEFRKCPLCEELVFKKALKFTKVFIKPPPEENQTRRFRLAFRAQESNIVKFYEESDNNESQKSKFENLEIFYNDSQAYNITRIRVVQEFENIFQEFKDQLTESSKDWENLGDTLQVDLCQQGFDMLEELQKELTQELIIIHQQRALDVNEMDEIDQSESQDLETNPENQKLNSYKSETKSWCLADTQRRQKYEKIVKESKGNYYFYQLDDETNSFLDPLCMRVLLKEYGSYNNLPLNISSKILEIEEFNMTEHLRAKNKPISHLGISAEFKFIEVDMSHLVSYKTYEHFEKQIRSKENIRKRRREKEKKYMEKAKLIDEKKHEYYLKNNISVNINSKSRHIPVWDAEKTINDDTWFTLDGKEIKNDKINQPWKEDDENNEEDKEPTPEVEEIAKEDTDDNVWNDFEITPQGEPVDEFPALGGGPPQAQEKIPVIITKSSSKSHQKKVKKKPKPKPTEEEEGLFSNTETTFTIDQFMVSSKPKRNKNKRKGRR</sequence>
<organism evidence="9 10">
    <name type="scientific">Euplotes crassus</name>
    <dbReference type="NCBI Taxonomy" id="5936"/>
    <lineage>
        <taxon>Eukaryota</taxon>
        <taxon>Sar</taxon>
        <taxon>Alveolata</taxon>
        <taxon>Ciliophora</taxon>
        <taxon>Intramacronucleata</taxon>
        <taxon>Spirotrichea</taxon>
        <taxon>Hypotrichia</taxon>
        <taxon>Euplotida</taxon>
        <taxon>Euplotidae</taxon>
        <taxon>Moneuplotes</taxon>
    </lineage>
</organism>
<evidence type="ECO:0000313" key="10">
    <source>
        <dbReference type="Proteomes" id="UP001295684"/>
    </source>
</evidence>
<keyword evidence="10" id="KW-1185">Reference proteome</keyword>
<dbReference type="PANTHER" id="PTHR12983:SF9">
    <property type="entry name" value="E3 UBIQUITIN-PROTEIN LIGASE RNF10"/>
    <property type="match status" value="1"/>
</dbReference>
<dbReference type="GO" id="GO:0008270">
    <property type="term" value="F:zinc ion binding"/>
    <property type="evidence" value="ECO:0007669"/>
    <property type="project" value="UniProtKB-KW"/>
</dbReference>
<dbReference type="PANTHER" id="PTHR12983">
    <property type="entry name" value="RING FINGER 10 FAMILY MEMBER"/>
    <property type="match status" value="1"/>
</dbReference>
<evidence type="ECO:0000256" key="5">
    <source>
        <dbReference type="ARBA" id="ARBA00022833"/>
    </source>
</evidence>
<dbReference type="GO" id="GO:0005737">
    <property type="term" value="C:cytoplasm"/>
    <property type="evidence" value="ECO:0007669"/>
    <property type="project" value="UniProtKB-SubCell"/>
</dbReference>
<evidence type="ECO:0000256" key="4">
    <source>
        <dbReference type="ARBA" id="ARBA00022771"/>
    </source>
</evidence>
<dbReference type="SUPFAM" id="SSF57850">
    <property type="entry name" value="RING/U-box"/>
    <property type="match status" value="1"/>
</dbReference>
<feature type="compositionally biased region" description="Basic and acidic residues" evidence="7">
    <location>
        <begin position="53"/>
        <end position="62"/>
    </location>
</feature>
<feature type="compositionally biased region" description="Polar residues" evidence="7">
    <location>
        <begin position="684"/>
        <end position="693"/>
    </location>
</feature>
<keyword evidence="4 6" id="KW-0863">Zinc-finger</keyword>
<dbReference type="GO" id="GO:0000976">
    <property type="term" value="F:transcription cis-regulatory region binding"/>
    <property type="evidence" value="ECO:0007669"/>
    <property type="project" value="TreeGrafter"/>
</dbReference>
<dbReference type="EMBL" id="CAMPGE010000106">
    <property type="protein sequence ID" value="CAI2358829.1"/>
    <property type="molecule type" value="Genomic_DNA"/>
</dbReference>
<dbReference type="PROSITE" id="PS50089">
    <property type="entry name" value="ZF_RING_2"/>
    <property type="match status" value="1"/>
</dbReference>
<evidence type="ECO:0000256" key="2">
    <source>
        <dbReference type="ARBA" id="ARBA00022490"/>
    </source>
</evidence>
<proteinExistence type="predicted"/>
<dbReference type="PROSITE" id="PS00518">
    <property type="entry name" value="ZF_RING_1"/>
    <property type="match status" value="1"/>
</dbReference>
<gene>
    <name evidence="9" type="ORF">ECRASSUSDP1_LOCUS112</name>
</gene>
<keyword evidence="2" id="KW-0963">Cytoplasm</keyword>
<feature type="region of interest" description="Disordered" evidence="7">
    <location>
        <begin position="1"/>
        <end position="79"/>
    </location>
</feature>